<dbReference type="PROSITE" id="PS51462">
    <property type="entry name" value="NUDIX"/>
    <property type="match status" value="1"/>
</dbReference>
<dbReference type="EC" id="3.6.1.22" evidence="4"/>
<dbReference type="PANTHER" id="PTHR42904:SF6">
    <property type="entry name" value="NAD-CAPPED RNA HYDROLASE NUDT12"/>
    <property type="match status" value="1"/>
</dbReference>
<dbReference type="InterPro" id="IPR020084">
    <property type="entry name" value="NUDIX_hydrolase_CS"/>
</dbReference>
<evidence type="ECO:0000256" key="6">
    <source>
        <dbReference type="ARBA" id="ARBA00022801"/>
    </source>
</evidence>
<organism evidence="12 13">
    <name type="scientific">Pseudoxanthomonas daejeonensis</name>
    <dbReference type="NCBI Taxonomy" id="266062"/>
    <lineage>
        <taxon>Bacteria</taxon>
        <taxon>Pseudomonadati</taxon>
        <taxon>Pseudomonadota</taxon>
        <taxon>Gammaproteobacteria</taxon>
        <taxon>Lysobacterales</taxon>
        <taxon>Lysobacteraceae</taxon>
        <taxon>Pseudoxanthomonas</taxon>
    </lineage>
</organism>
<evidence type="ECO:0000256" key="8">
    <source>
        <dbReference type="ARBA" id="ARBA00023027"/>
    </source>
</evidence>
<evidence type="ECO:0000256" key="5">
    <source>
        <dbReference type="ARBA" id="ARBA00022723"/>
    </source>
</evidence>
<keyword evidence="6 10" id="KW-0378">Hydrolase</keyword>
<protein>
    <recommendedName>
        <fullName evidence="4">NAD(+) diphosphatase</fullName>
        <ecNumber evidence="4">3.6.1.22</ecNumber>
    </recommendedName>
</protein>
<keyword evidence="7" id="KW-0460">Magnesium</keyword>
<evidence type="ECO:0000256" key="9">
    <source>
        <dbReference type="ARBA" id="ARBA00023679"/>
    </source>
</evidence>
<gene>
    <name evidence="12" type="ORF">CSC65_06950</name>
</gene>
<dbReference type="Pfam" id="PF00293">
    <property type="entry name" value="NUDIX"/>
    <property type="match status" value="1"/>
</dbReference>
<dbReference type="Gene3D" id="3.90.79.10">
    <property type="entry name" value="Nucleoside Triphosphate Pyrophosphohydrolase"/>
    <property type="match status" value="1"/>
</dbReference>
<evidence type="ECO:0000313" key="13">
    <source>
        <dbReference type="Proteomes" id="UP000788419"/>
    </source>
</evidence>
<dbReference type="Proteomes" id="UP000788419">
    <property type="component" value="Unassembled WGS sequence"/>
</dbReference>
<dbReference type="PRINTS" id="PR00502">
    <property type="entry name" value="NUDIXFAMILY"/>
</dbReference>
<proteinExistence type="inferred from homology"/>
<dbReference type="EMBL" id="PDWN01000005">
    <property type="protein sequence ID" value="KAF1695495.1"/>
    <property type="molecule type" value="Genomic_DNA"/>
</dbReference>
<dbReference type="InterPro" id="IPR000086">
    <property type="entry name" value="NUDIX_hydrolase_dom"/>
</dbReference>
<dbReference type="CDD" id="cd03429">
    <property type="entry name" value="NUDIX_NADH_pyrophosphatase_Nudt13"/>
    <property type="match status" value="1"/>
</dbReference>
<dbReference type="PROSITE" id="PS00893">
    <property type="entry name" value="NUDIX_BOX"/>
    <property type="match status" value="1"/>
</dbReference>
<dbReference type="NCBIfam" id="NF001299">
    <property type="entry name" value="PRK00241.1"/>
    <property type="match status" value="1"/>
</dbReference>
<dbReference type="SUPFAM" id="SSF55811">
    <property type="entry name" value="Nudix"/>
    <property type="match status" value="1"/>
</dbReference>
<evidence type="ECO:0000256" key="3">
    <source>
        <dbReference type="ARBA" id="ARBA00009595"/>
    </source>
</evidence>
<evidence type="ECO:0000313" key="12">
    <source>
        <dbReference type="EMBL" id="KAF1695495.1"/>
    </source>
</evidence>
<evidence type="ECO:0000259" key="11">
    <source>
        <dbReference type="PROSITE" id="PS51462"/>
    </source>
</evidence>
<dbReference type="InterPro" id="IPR015376">
    <property type="entry name" value="Znr_NADH_PPase"/>
</dbReference>
<evidence type="ECO:0000256" key="7">
    <source>
        <dbReference type="ARBA" id="ARBA00022842"/>
    </source>
</evidence>
<evidence type="ECO:0000256" key="10">
    <source>
        <dbReference type="RuleBase" id="RU003476"/>
    </source>
</evidence>
<dbReference type="Pfam" id="PF09296">
    <property type="entry name" value="NUDIX-like"/>
    <property type="match status" value="1"/>
</dbReference>
<dbReference type="InterPro" id="IPR015797">
    <property type="entry name" value="NUDIX_hydrolase-like_dom_sf"/>
</dbReference>
<name>A0ABQ6Z8H0_9GAMM</name>
<dbReference type="PANTHER" id="PTHR42904">
    <property type="entry name" value="NUDIX HYDROLASE, NUDC SUBFAMILY"/>
    <property type="match status" value="1"/>
</dbReference>
<accession>A0ABQ6Z8H0</accession>
<evidence type="ECO:0000256" key="2">
    <source>
        <dbReference type="ARBA" id="ARBA00001947"/>
    </source>
</evidence>
<keyword evidence="5" id="KW-0479">Metal-binding</keyword>
<sequence length="304" mass="32564">MPYPATLEGFAFQSMGLDRADALRGDAGALRDQWPDAWLIVLDGEGRAAAGADGMPLPLRGAAFGGGPGTAIFLGRTDTQAWFALEASALPALDVAQWVDLRRAAADWPADLASTFAYARGMLYWHARNRFCGVCGGGVTFDRGGFAGHCAQCGNDHYPRVDPAVIVAVSDGERLLLGRQPGWAARRWSVLAGFVEPGETLEQTVVREVHEEAGVRVLGCRYLASQPWPFPGALMLGFEALAAGDEPRVDGELEAARWFTREEIGRALREDGPGTDGIVLSPGISIARALIVHWYGQGTTLTRT</sequence>
<comment type="similarity">
    <text evidence="3">Belongs to the Nudix hydrolase family. NudC subfamily.</text>
</comment>
<reference evidence="12 13" key="1">
    <citation type="submission" date="2017-10" db="EMBL/GenBank/DDBJ databases">
        <title>Whole genome sequencing of members of genus Pseudoxanthomonas.</title>
        <authorList>
            <person name="Kumar S."/>
            <person name="Bansal K."/>
            <person name="Kaur A."/>
            <person name="Patil P."/>
            <person name="Sharma S."/>
            <person name="Patil P.B."/>
        </authorList>
    </citation>
    <scope>NUCLEOTIDE SEQUENCE [LARGE SCALE GENOMIC DNA]</scope>
    <source>
        <strain evidence="12 13">DSM 17801</strain>
    </source>
</reference>
<dbReference type="InterPro" id="IPR049734">
    <property type="entry name" value="NudC-like_C"/>
</dbReference>
<feature type="domain" description="Nudix hydrolase" evidence="11">
    <location>
        <begin position="159"/>
        <end position="282"/>
    </location>
</feature>
<evidence type="ECO:0000256" key="4">
    <source>
        <dbReference type="ARBA" id="ARBA00012381"/>
    </source>
</evidence>
<comment type="cofactor">
    <cofactor evidence="2">
        <name>Zn(2+)</name>
        <dbReference type="ChEBI" id="CHEBI:29105"/>
    </cofactor>
</comment>
<comment type="caution">
    <text evidence="12">The sequence shown here is derived from an EMBL/GenBank/DDBJ whole genome shotgun (WGS) entry which is preliminary data.</text>
</comment>
<comment type="cofactor">
    <cofactor evidence="1">
        <name>Mg(2+)</name>
        <dbReference type="ChEBI" id="CHEBI:18420"/>
    </cofactor>
</comment>
<keyword evidence="13" id="KW-1185">Reference proteome</keyword>
<dbReference type="InterPro" id="IPR050241">
    <property type="entry name" value="NAD-cap_RNA_hydrolase_NudC"/>
</dbReference>
<dbReference type="InterPro" id="IPR015375">
    <property type="entry name" value="NADH_PPase-like_N"/>
</dbReference>
<dbReference type="Gene3D" id="3.90.79.20">
    <property type="match status" value="1"/>
</dbReference>
<dbReference type="Pfam" id="PF09297">
    <property type="entry name" value="Zn_ribbon_NUD"/>
    <property type="match status" value="1"/>
</dbReference>
<dbReference type="InterPro" id="IPR020476">
    <property type="entry name" value="Nudix_hydrolase"/>
</dbReference>
<comment type="catalytic activity">
    <reaction evidence="9">
        <text>a 5'-end NAD(+)-phospho-ribonucleoside in mRNA + H2O = a 5'-end phospho-adenosine-phospho-ribonucleoside in mRNA + beta-nicotinamide D-ribonucleotide + 2 H(+)</text>
        <dbReference type="Rhea" id="RHEA:60876"/>
        <dbReference type="Rhea" id="RHEA-COMP:15698"/>
        <dbReference type="Rhea" id="RHEA-COMP:15719"/>
        <dbReference type="ChEBI" id="CHEBI:14649"/>
        <dbReference type="ChEBI" id="CHEBI:15377"/>
        <dbReference type="ChEBI" id="CHEBI:15378"/>
        <dbReference type="ChEBI" id="CHEBI:144029"/>
        <dbReference type="ChEBI" id="CHEBI:144051"/>
    </reaction>
    <physiologicalReaction direction="left-to-right" evidence="9">
        <dbReference type="Rhea" id="RHEA:60877"/>
    </physiologicalReaction>
</comment>
<evidence type="ECO:0000256" key="1">
    <source>
        <dbReference type="ARBA" id="ARBA00001946"/>
    </source>
</evidence>
<dbReference type="RefSeq" id="WP_162409844.1">
    <property type="nucleotide sequence ID" value="NZ_PDWN01000005.1"/>
</dbReference>
<keyword evidence="8" id="KW-0520">NAD</keyword>